<dbReference type="InterPro" id="IPR003029">
    <property type="entry name" value="S1_domain"/>
</dbReference>
<dbReference type="Pfam" id="PF16921">
    <property type="entry name" value="Tex_YqgF"/>
    <property type="match status" value="1"/>
</dbReference>
<dbReference type="Gene3D" id="3.30.420.140">
    <property type="entry name" value="YqgF/RNase H-like domain"/>
    <property type="match status" value="1"/>
</dbReference>
<dbReference type="Proteomes" id="UP000024635">
    <property type="component" value="Unassembled WGS sequence"/>
</dbReference>
<dbReference type="InterPro" id="IPR012340">
    <property type="entry name" value="NA-bd_OB-fold"/>
</dbReference>
<dbReference type="OrthoDB" id="995477at2759"/>
<comment type="caution">
    <text evidence="2">The sequence shown here is derived from an EMBL/GenBank/DDBJ whole genome shotgun (WGS) entry which is preliminary data.</text>
</comment>
<dbReference type="GO" id="GO:0006412">
    <property type="term" value="P:translation"/>
    <property type="evidence" value="ECO:0007669"/>
    <property type="project" value="TreeGrafter"/>
</dbReference>
<dbReference type="PANTHER" id="PTHR10724:SF10">
    <property type="entry name" value="S1 RNA-BINDING DOMAIN-CONTAINING PROTEIN 1"/>
    <property type="match status" value="1"/>
</dbReference>
<dbReference type="SUPFAM" id="SSF50249">
    <property type="entry name" value="Nucleic acid-binding proteins"/>
    <property type="match status" value="1"/>
</dbReference>
<dbReference type="AlphaFoldDB" id="A0A016SK34"/>
<dbReference type="InterPro" id="IPR050437">
    <property type="entry name" value="Ribos_protein_bS1-like"/>
</dbReference>
<gene>
    <name evidence="2" type="primary">Acey_s0215.g2360</name>
    <name evidence="2" type="synonym">Acey-ZK973.1</name>
    <name evidence="2" type="ORF">Y032_0215g2360</name>
</gene>
<dbReference type="InterPro" id="IPR037027">
    <property type="entry name" value="YqgF/RNaseH-like_dom_sf"/>
</dbReference>
<dbReference type="GO" id="GO:0003729">
    <property type="term" value="F:mRNA binding"/>
    <property type="evidence" value="ECO:0007669"/>
    <property type="project" value="TreeGrafter"/>
</dbReference>
<dbReference type="EMBL" id="JARK01001551">
    <property type="protein sequence ID" value="EYB90716.1"/>
    <property type="molecule type" value="Genomic_DNA"/>
</dbReference>
<dbReference type="InterPro" id="IPR012337">
    <property type="entry name" value="RNaseH-like_sf"/>
</dbReference>
<evidence type="ECO:0000313" key="2">
    <source>
        <dbReference type="EMBL" id="EYB90716.1"/>
    </source>
</evidence>
<accession>A0A016SK34</accession>
<proteinExistence type="predicted"/>
<dbReference type="GO" id="GO:0003735">
    <property type="term" value="F:structural constituent of ribosome"/>
    <property type="evidence" value="ECO:0007669"/>
    <property type="project" value="TreeGrafter"/>
</dbReference>
<dbReference type="InterPro" id="IPR010994">
    <property type="entry name" value="RuvA_2-like"/>
</dbReference>
<reference evidence="3" key="1">
    <citation type="journal article" date="2015" name="Nat. Genet.">
        <title>The genome and transcriptome of the zoonotic hookworm Ancylostoma ceylanicum identify infection-specific gene families.</title>
        <authorList>
            <person name="Schwarz E.M."/>
            <person name="Hu Y."/>
            <person name="Antoshechkin I."/>
            <person name="Miller M.M."/>
            <person name="Sternberg P.W."/>
            <person name="Aroian R.V."/>
        </authorList>
    </citation>
    <scope>NUCLEOTIDE SEQUENCE</scope>
    <source>
        <strain evidence="3">HY135</strain>
    </source>
</reference>
<name>A0A016SK34_9BILA</name>
<dbReference type="Pfam" id="PF12836">
    <property type="entry name" value="HHH_3"/>
    <property type="match status" value="1"/>
</dbReference>
<dbReference type="SMART" id="SM00316">
    <property type="entry name" value="S1"/>
    <property type="match status" value="1"/>
</dbReference>
<feature type="domain" description="S1 motif" evidence="1">
    <location>
        <begin position="380"/>
        <end position="442"/>
    </location>
</feature>
<dbReference type="PROSITE" id="PS50126">
    <property type="entry name" value="S1"/>
    <property type="match status" value="1"/>
</dbReference>
<dbReference type="SUPFAM" id="SSF47781">
    <property type="entry name" value="RuvA domain 2-like"/>
    <property type="match status" value="1"/>
</dbReference>
<keyword evidence="3" id="KW-1185">Reference proteome</keyword>
<organism evidence="2 3">
    <name type="scientific">Ancylostoma ceylanicum</name>
    <dbReference type="NCBI Taxonomy" id="53326"/>
    <lineage>
        <taxon>Eukaryota</taxon>
        <taxon>Metazoa</taxon>
        <taxon>Ecdysozoa</taxon>
        <taxon>Nematoda</taxon>
        <taxon>Chromadorea</taxon>
        <taxon>Rhabditida</taxon>
        <taxon>Rhabditina</taxon>
        <taxon>Rhabditomorpha</taxon>
        <taxon>Strongyloidea</taxon>
        <taxon>Ancylostomatidae</taxon>
        <taxon>Ancylostomatinae</taxon>
        <taxon>Ancylostoma</taxon>
    </lineage>
</organism>
<dbReference type="Gene3D" id="2.40.50.140">
    <property type="entry name" value="Nucleic acid-binding proteins"/>
    <property type="match status" value="1"/>
</dbReference>
<dbReference type="PANTHER" id="PTHR10724">
    <property type="entry name" value="30S RIBOSOMAL PROTEIN S1"/>
    <property type="match status" value="1"/>
</dbReference>
<dbReference type="GO" id="GO:0006139">
    <property type="term" value="P:nucleobase-containing compound metabolic process"/>
    <property type="evidence" value="ECO:0007669"/>
    <property type="project" value="InterPro"/>
</dbReference>
<dbReference type="Pfam" id="PF00575">
    <property type="entry name" value="S1"/>
    <property type="match status" value="1"/>
</dbReference>
<sequence>MTIPARYINRHKSDESPVLEGVEVAKIWSPEVDRSKLCWLPATAATLANEAWRVRSIRPTASHVNSGSVVETAEFGLNGKNFDQRGENLLIEWVGRAGDGRVVFAIGNGKASLETQMAVATMIRFGKFGPRVVRFCTVPENGASKYSITPLAEEDLPNMPPTQRSAVSIGRRLIDPMAEYVKIEPKHLGMGMYQHSVNAKKLSEALALVVRECVSMRGVDVNVASVQLLEKVCGLNKKTAAGLVALREQLGRISSREEIKGVKGLGAKSFEQCAGFLIVTDACENGMDGPKKKKKKVASEPLDRTIIHPSQYGVARSLLSRIGLRPSDLPCQYLAMRLQGLTGLTAEEAAVRDLFCTEIKTLPPPDLMVEIRKIASLKVGEHVVGRVANQVEFGLFVDIGAEKSALAHRSNLRQPYPEVGSSLMFVIMNVDTKKGRISVKPLE</sequence>
<evidence type="ECO:0000259" key="1">
    <source>
        <dbReference type="PROSITE" id="PS50126"/>
    </source>
</evidence>
<dbReference type="SUPFAM" id="SSF53098">
    <property type="entry name" value="Ribonuclease H-like"/>
    <property type="match status" value="1"/>
</dbReference>
<evidence type="ECO:0000313" key="3">
    <source>
        <dbReference type="Proteomes" id="UP000024635"/>
    </source>
</evidence>
<dbReference type="Gene3D" id="1.10.150.310">
    <property type="entry name" value="Tex RuvX-like domain-like"/>
    <property type="match status" value="1"/>
</dbReference>
<dbReference type="InterPro" id="IPR032639">
    <property type="entry name" value="Tex_YqgF"/>
</dbReference>
<protein>
    <recommendedName>
        <fullName evidence="1">S1 motif domain-containing protein</fullName>
    </recommendedName>
</protein>